<evidence type="ECO:0000256" key="6">
    <source>
        <dbReference type="ARBA" id="ARBA00023136"/>
    </source>
</evidence>
<dbReference type="Pfam" id="PF09594">
    <property type="entry name" value="GT87"/>
    <property type="match status" value="1"/>
</dbReference>
<evidence type="ECO:0000313" key="10">
    <source>
        <dbReference type="Proteomes" id="UP000319383"/>
    </source>
</evidence>
<keyword evidence="10" id="KW-1185">Reference proteome</keyword>
<dbReference type="KEGG" id="sdyn:Mal52_04790"/>
<comment type="subcellular location">
    <subcellularLocation>
        <location evidence="1">Cell membrane</location>
        <topology evidence="1">Multi-pass membrane protein</topology>
    </subcellularLocation>
</comment>
<evidence type="ECO:0000256" key="7">
    <source>
        <dbReference type="ARBA" id="ARBA00024033"/>
    </source>
</evidence>
<gene>
    <name evidence="9" type="ORF">Mal52_04790</name>
</gene>
<feature type="transmembrane region" description="Helical" evidence="8">
    <location>
        <begin position="130"/>
        <end position="148"/>
    </location>
</feature>
<accession>A0A517ZHR8</accession>
<dbReference type="RefSeq" id="WP_145374034.1">
    <property type="nucleotide sequence ID" value="NZ_CP036276.1"/>
</dbReference>
<dbReference type="EMBL" id="CP036276">
    <property type="protein sequence ID" value="QDU42024.1"/>
    <property type="molecule type" value="Genomic_DNA"/>
</dbReference>
<evidence type="ECO:0000256" key="3">
    <source>
        <dbReference type="ARBA" id="ARBA00022679"/>
    </source>
</evidence>
<reference evidence="9 10" key="1">
    <citation type="submission" date="2019-02" db="EMBL/GenBank/DDBJ databases">
        <title>Deep-cultivation of Planctomycetes and their phenomic and genomic characterization uncovers novel biology.</title>
        <authorList>
            <person name="Wiegand S."/>
            <person name="Jogler M."/>
            <person name="Boedeker C."/>
            <person name="Pinto D."/>
            <person name="Vollmers J."/>
            <person name="Rivas-Marin E."/>
            <person name="Kohn T."/>
            <person name="Peeters S.H."/>
            <person name="Heuer A."/>
            <person name="Rast P."/>
            <person name="Oberbeckmann S."/>
            <person name="Bunk B."/>
            <person name="Jeske O."/>
            <person name="Meyerdierks A."/>
            <person name="Storesund J.E."/>
            <person name="Kallscheuer N."/>
            <person name="Luecker S."/>
            <person name="Lage O.M."/>
            <person name="Pohl T."/>
            <person name="Merkel B.J."/>
            <person name="Hornburger P."/>
            <person name="Mueller R.-W."/>
            <person name="Bruemmer F."/>
            <person name="Labrenz M."/>
            <person name="Spormann A.M."/>
            <person name="Op den Camp H."/>
            <person name="Overmann J."/>
            <person name="Amann R."/>
            <person name="Jetten M.S.M."/>
            <person name="Mascher T."/>
            <person name="Medema M.H."/>
            <person name="Devos D.P."/>
            <person name="Kaster A.-K."/>
            <person name="Ovreas L."/>
            <person name="Rohde M."/>
            <person name="Galperin M.Y."/>
            <person name="Jogler C."/>
        </authorList>
    </citation>
    <scope>NUCLEOTIDE SEQUENCE [LARGE SCALE GENOMIC DNA]</scope>
    <source>
        <strain evidence="9 10">Mal52</strain>
    </source>
</reference>
<evidence type="ECO:0000256" key="1">
    <source>
        <dbReference type="ARBA" id="ARBA00004651"/>
    </source>
</evidence>
<evidence type="ECO:0000256" key="4">
    <source>
        <dbReference type="ARBA" id="ARBA00022692"/>
    </source>
</evidence>
<feature type="transmembrane region" description="Helical" evidence="8">
    <location>
        <begin position="312"/>
        <end position="335"/>
    </location>
</feature>
<feature type="transmembrane region" description="Helical" evidence="8">
    <location>
        <begin position="419"/>
        <end position="438"/>
    </location>
</feature>
<feature type="transmembrane region" description="Helical" evidence="8">
    <location>
        <begin position="98"/>
        <end position="118"/>
    </location>
</feature>
<keyword evidence="2" id="KW-1003">Cell membrane</keyword>
<evidence type="ECO:0000313" key="9">
    <source>
        <dbReference type="EMBL" id="QDU42024.1"/>
    </source>
</evidence>
<feature type="transmembrane region" description="Helical" evidence="8">
    <location>
        <begin position="178"/>
        <end position="199"/>
    </location>
</feature>
<keyword evidence="4 8" id="KW-0812">Transmembrane</keyword>
<keyword evidence="5 8" id="KW-1133">Transmembrane helix</keyword>
<evidence type="ECO:0008006" key="11">
    <source>
        <dbReference type="Google" id="ProtNLM"/>
    </source>
</evidence>
<dbReference type="Proteomes" id="UP000319383">
    <property type="component" value="Chromosome"/>
</dbReference>
<feature type="transmembrane region" description="Helical" evidence="8">
    <location>
        <begin position="154"/>
        <end position="171"/>
    </location>
</feature>
<feature type="transmembrane region" description="Helical" evidence="8">
    <location>
        <begin position="205"/>
        <end position="224"/>
    </location>
</feature>
<comment type="similarity">
    <text evidence="7">Belongs to the glycosyltransferase 87 family.</text>
</comment>
<evidence type="ECO:0000256" key="2">
    <source>
        <dbReference type="ARBA" id="ARBA00022475"/>
    </source>
</evidence>
<sequence>MSEQHQSLTHKGRTDRWLWAIWIGVIIGFAVVPVSVHLRYGGASDRNKDYDTWYTVGQQVLAGEEIYPLAESPRFNFMYPPVSACLIAPLTIAGKLPFILILEAANAVCWIFCVYAGVYLATGKAWGRPVIIYLVPTLATTAYVYDTFQLGQPNLMLLALLLAAFICLRAGRQFGAGTLIALATAVKAFPVMLAVYLLWRRQYRALTGFLVVMAFLLICLPAPFRGFQRNVAELGTWTNAMVLSYDRGTIAQRPGQSYRWKNASLIATANRLLRPIPADRKLTVHPRPYIPGHPNAGYRLIYVNVANLDFRVVNFVILGAALAICLGFVAVMPGAKFRTQRTDAIEYAMLLVMMIVFSPISWFYYGVWLMYPLTVMMWSLRDGTHSRNQMRFTLGGLFACLGLLNFVPPWVWYRPVRAIGTPFFGYMLMLSLLGWFLYQERRKSMAAADPLATNDETAPPALLPHAA</sequence>
<keyword evidence="3" id="KW-0808">Transferase</keyword>
<dbReference type="GO" id="GO:0016758">
    <property type="term" value="F:hexosyltransferase activity"/>
    <property type="evidence" value="ECO:0007669"/>
    <property type="project" value="InterPro"/>
</dbReference>
<keyword evidence="6 8" id="KW-0472">Membrane</keyword>
<feature type="transmembrane region" description="Helical" evidence="8">
    <location>
        <begin position="347"/>
        <end position="371"/>
    </location>
</feature>
<organism evidence="9 10">
    <name type="scientific">Symmachiella dynata</name>
    <dbReference type="NCBI Taxonomy" id="2527995"/>
    <lineage>
        <taxon>Bacteria</taxon>
        <taxon>Pseudomonadati</taxon>
        <taxon>Planctomycetota</taxon>
        <taxon>Planctomycetia</taxon>
        <taxon>Planctomycetales</taxon>
        <taxon>Planctomycetaceae</taxon>
        <taxon>Symmachiella</taxon>
    </lineage>
</organism>
<protein>
    <recommendedName>
        <fullName evidence="11">DUF2029 domain-containing protein</fullName>
    </recommendedName>
</protein>
<feature type="transmembrane region" description="Helical" evidence="8">
    <location>
        <begin position="17"/>
        <end position="38"/>
    </location>
</feature>
<dbReference type="InterPro" id="IPR018584">
    <property type="entry name" value="GT87"/>
</dbReference>
<evidence type="ECO:0000256" key="5">
    <source>
        <dbReference type="ARBA" id="ARBA00022989"/>
    </source>
</evidence>
<feature type="transmembrane region" description="Helical" evidence="8">
    <location>
        <begin position="392"/>
        <end position="413"/>
    </location>
</feature>
<dbReference type="AlphaFoldDB" id="A0A517ZHR8"/>
<evidence type="ECO:0000256" key="8">
    <source>
        <dbReference type="SAM" id="Phobius"/>
    </source>
</evidence>
<name>A0A517ZHR8_9PLAN</name>
<proteinExistence type="inferred from homology"/>
<dbReference type="GO" id="GO:0005886">
    <property type="term" value="C:plasma membrane"/>
    <property type="evidence" value="ECO:0007669"/>
    <property type="project" value="UniProtKB-SubCell"/>
</dbReference>